<evidence type="ECO:0000256" key="1">
    <source>
        <dbReference type="ARBA" id="ARBA00006336"/>
    </source>
</evidence>
<feature type="domain" description="Isochorismatase-like" evidence="9">
    <location>
        <begin position="29"/>
        <end position="242"/>
    </location>
</feature>
<dbReference type="RefSeq" id="XP_012204448.1">
    <property type="nucleotide sequence ID" value="XM_012349058.1"/>
</dbReference>
<dbReference type="GO" id="GO:0019363">
    <property type="term" value="P:pyridine nucleotide biosynthetic process"/>
    <property type="evidence" value="ECO:0007669"/>
    <property type="project" value="UniProtKB-KW"/>
</dbReference>
<dbReference type="InterPro" id="IPR036380">
    <property type="entry name" value="Isochorismatase-like_sf"/>
</dbReference>
<protein>
    <recommendedName>
        <fullName evidence="6">nicotinamidase</fullName>
        <ecNumber evidence="6">3.5.1.19</ecNumber>
    </recommendedName>
    <alternativeName>
        <fullName evidence="7">Nicotinamide deamidase</fullName>
    </alternativeName>
</protein>
<dbReference type="InterPro" id="IPR000868">
    <property type="entry name" value="Isochorismatase-like_dom"/>
</dbReference>
<evidence type="ECO:0000259" key="9">
    <source>
        <dbReference type="Pfam" id="PF00857"/>
    </source>
</evidence>
<dbReference type="Gene3D" id="3.40.50.850">
    <property type="entry name" value="Isochorismatase-like"/>
    <property type="match status" value="1"/>
</dbReference>
<dbReference type="AlphaFoldDB" id="A0A067CE08"/>
<evidence type="ECO:0000256" key="8">
    <source>
        <dbReference type="SAM" id="SignalP"/>
    </source>
</evidence>
<dbReference type="PANTHER" id="PTHR11080">
    <property type="entry name" value="PYRAZINAMIDASE/NICOTINAMIDASE"/>
    <property type="match status" value="1"/>
</dbReference>
<keyword evidence="8" id="KW-0732">Signal</keyword>
<dbReference type="InterPro" id="IPR052347">
    <property type="entry name" value="Isochorismatase_Nicotinamidase"/>
</dbReference>
<dbReference type="GO" id="GO:0008936">
    <property type="term" value="F:nicotinamidase activity"/>
    <property type="evidence" value="ECO:0007669"/>
    <property type="project" value="UniProtKB-EC"/>
</dbReference>
<reference evidence="10 11" key="1">
    <citation type="journal article" date="2013" name="PLoS Genet.">
        <title>Distinctive expansion of potential virulence genes in the genome of the oomycete fish pathogen Saprolegnia parasitica.</title>
        <authorList>
            <person name="Jiang R.H."/>
            <person name="de Bruijn I."/>
            <person name="Haas B.J."/>
            <person name="Belmonte R."/>
            <person name="Lobach L."/>
            <person name="Christie J."/>
            <person name="van den Ackerveken G."/>
            <person name="Bottin A."/>
            <person name="Bulone V."/>
            <person name="Diaz-Moreno S.M."/>
            <person name="Dumas B."/>
            <person name="Fan L."/>
            <person name="Gaulin E."/>
            <person name="Govers F."/>
            <person name="Grenville-Briggs L.J."/>
            <person name="Horner N.R."/>
            <person name="Levin J.Z."/>
            <person name="Mammella M."/>
            <person name="Meijer H.J."/>
            <person name="Morris P."/>
            <person name="Nusbaum C."/>
            <person name="Oome S."/>
            <person name="Phillips A.J."/>
            <person name="van Rooyen D."/>
            <person name="Rzeszutek E."/>
            <person name="Saraiva M."/>
            <person name="Secombes C.J."/>
            <person name="Seidl M.F."/>
            <person name="Snel B."/>
            <person name="Stassen J.H."/>
            <person name="Sykes S."/>
            <person name="Tripathy S."/>
            <person name="van den Berg H."/>
            <person name="Vega-Arreguin J.C."/>
            <person name="Wawra S."/>
            <person name="Young S.K."/>
            <person name="Zeng Q."/>
            <person name="Dieguez-Uribeondo J."/>
            <person name="Russ C."/>
            <person name="Tyler B.M."/>
            <person name="van West P."/>
        </authorList>
    </citation>
    <scope>NUCLEOTIDE SEQUENCE [LARGE SCALE GENOMIC DNA]</scope>
    <source>
        <strain evidence="10 11">CBS 223.65</strain>
    </source>
</reference>
<evidence type="ECO:0000256" key="6">
    <source>
        <dbReference type="ARBA" id="ARBA00039017"/>
    </source>
</evidence>
<evidence type="ECO:0000256" key="4">
    <source>
        <dbReference type="ARBA" id="ARBA00022801"/>
    </source>
</evidence>
<dbReference type="Proteomes" id="UP000030745">
    <property type="component" value="Unassembled WGS sequence"/>
</dbReference>
<dbReference type="Pfam" id="PF00857">
    <property type="entry name" value="Isochorismatase"/>
    <property type="match status" value="1"/>
</dbReference>
<accession>A0A067CE08</accession>
<dbReference type="GO" id="GO:0046872">
    <property type="term" value="F:metal ion binding"/>
    <property type="evidence" value="ECO:0007669"/>
    <property type="project" value="UniProtKB-KW"/>
</dbReference>
<dbReference type="SUPFAM" id="SSF52499">
    <property type="entry name" value="Isochorismatase-like hydrolases"/>
    <property type="match status" value="1"/>
</dbReference>
<dbReference type="EC" id="3.5.1.19" evidence="6"/>
<dbReference type="VEuPathDB" id="FungiDB:SPRG_09632"/>
<feature type="signal peptide" evidence="8">
    <location>
        <begin position="1"/>
        <end position="20"/>
    </location>
</feature>
<feature type="chain" id="PRO_5001634379" description="nicotinamidase" evidence="8">
    <location>
        <begin position="21"/>
        <end position="259"/>
    </location>
</feature>
<dbReference type="KEGG" id="spar:SPRG_09632"/>
<evidence type="ECO:0000313" key="10">
    <source>
        <dbReference type="EMBL" id="KDO24771.1"/>
    </source>
</evidence>
<keyword evidence="11" id="KW-1185">Reference proteome</keyword>
<dbReference type="GeneID" id="24131786"/>
<comment type="similarity">
    <text evidence="1">Belongs to the isochorismatase family.</text>
</comment>
<evidence type="ECO:0000256" key="7">
    <source>
        <dbReference type="ARBA" id="ARBA00043224"/>
    </source>
</evidence>
<dbReference type="CDD" id="cd01011">
    <property type="entry name" value="nicotinamidase"/>
    <property type="match status" value="1"/>
</dbReference>
<keyword evidence="2" id="KW-0662">Pyridine nucleotide biosynthesis</keyword>
<gene>
    <name evidence="10" type="ORF">SPRG_09632</name>
</gene>
<dbReference type="OMA" id="DHEWPFI"/>
<proteinExistence type="inferred from homology"/>
<keyword evidence="3" id="KW-0479">Metal-binding</keyword>
<dbReference type="EMBL" id="KK583238">
    <property type="protein sequence ID" value="KDO24771.1"/>
    <property type="molecule type" value="Genomic_DNA"/>
</dbReference>
<evidence type="ECO:0000256" key="2">
    <source>
        <dbReference type="ARBA" id="ARBA00022642"/>
    </source>
</evidence>
<keyword evidence="4" id="KW-0378">Hydrolase</keyword>
<dbReference type="PANTHER" id="PTHR11080:SF2">
    <property type="entry name" value="LD05707P"/>
    <property type="match status" value="1"/>
</dbReference>
<comment type="pathway">
    <text evidence="5">Cofactor biosynthesis; nicotinate biosynthesis; nicotinate from nicotinamide: step 1/1.</text>
</comment>
<evidence type="ECO:0000256" key="3">
    <source>
        <dbReference type="ARBA" id="ARBA00022723"/>
    </source>
</evidence>
<organism evidence="10 11">
    <name type="scientific">Saprolegnia parasitica (strain CBS 223.65)</name>
    <dbReference type="NCBI Taxonomy" id="695850"/>
    <lineage>
        <taxon>Eukaryota</taxon>
        <taxon>Sar</taxon>
        <taxon>Stramenopiles</taxon>
        <taxon>Oomycota</taxon>
        <taxon>Saprolegniomycetes</taxon>
        <taxon>Saprolegniales</taxon>
        <taxon>Saprolegniaceae</taxon>
        <taxon>Saprolegnia</taxon>
    </lineage>
</organism>
<name>A0A067CE08_SAPPC</name>
<dbReference type="OrthoDB" id="1739143at2759"/>
<sequence>MVATSSFITSLVAFGASVMASSLPPCNKTALIIVDVQNDFALPTGNLRVVGGEAIIPVINKVRDHGKFDMVVLTQDWHPLDHVSFASRWASDPIAQPFTLYTLPPSGAWPPNTQQMLWPNHCVQNGYGAELHSDLKVNVKKDIFIKKGSNPDLDSYSGLIENDHKTETALPKILKDAGIQHVVVVGLAEDYCVGSTALDAKTVYGYDVTVLSDATAAVAPVSKKEMEDKFAAQGVTLQTSAEFLKAQNALKCRSNSKSC</sequence>
<evidence type="ECO:0000256" key="5">
    <source>
        <dbReference type="ARBA" id="ARBA00037900"/>
    </source>
</evidence>
<evidence type="ECO:0000313" key="11">
    <source>
        <dbReference type="Proteomes" id="UP000030745"/>
    </source>
</evidence>
<dbReference type="STRING" id="695850.A0A067CE08"/>